<evidence type="ECO:0000256" key="2">
    <source>
        <dbReference type="ARBA" id="ARBA00001933"/>
    </source>
</evidence>
<evidence type="ECO:0000256" key="7">
    <source>
        <dbReference type="HAMAP-Rule" id="MF_01201"/>
    </source>
</evidence>
<dbReference type="FunFam" id="2.40.37.10:FF:000002">
    <property type="entry name" value="Alanine racemase"/>
    <property type="match status" value="1"/>
</dbReference>
<dbReference type="eggNOG" id="COG0787">
    <property type="taxonomic scope" value="Bacteria"/>
</dbReference>
<dbReference type="HOGENOM" id="CLU_028393_1_0_4"/>
<evidence type="ECO:0000256" key="3">
    <source>
        <dbReference type="ARBA" id="ARBA00007880"/>
    </source>
</evidence>
<dbReference type="PANTHER" id="PTHR30511">
    <property type="entry name" value="ALANINE RACEMASE"/>
    <property type="match status" value="1"/>
</dbReference>
<dbReference type="InterPro" id="IPR001608">
    <property type="entry name" value="Ala_racemase_N"/>
</dbReference>
<evidence type="ECO:0000256" key="6">
    <source>
        <dbReference type="ARBA" id="ARBA00023235"/>
    </source>
</evidence>
<proteinExistence type="inferred from homology"/>
<dbReference type="GO" id="GO:0005829">
    <property type="term" value="C:cytosol"/>
    <property type="evidence" value="ECO:0007669"/>
    <property type="project" value="TreeGrafter"/>
</dbReference>
<feature type="binding site" evidence="7 9">
    <location>
        <position position="129"/>
    </location>
    <ligand>
        <name>substrate</name>
    </ligand>
</feature>
<feature type="binding site" evidence="7 9">
    <location>
        <position position="299"/>
    </location>
    <ligand>
        <name>substrate</name>
    </ligand>
</feature>
<feature type="domain" description="Alanine racemase C-terminal" evidence="10">
    <location>
        <begin position="230"/>
        <end position="354"/>
    </location>
</feature>
<dbReference type="Gene3D" id="2.40.37.10">
    <property type="entry name" value="Lyase, Ornithine Decarboxylase, Chain A, domain 1"/>
    <property type="match status" value="1"/>
</dbReference>
<dbReference type="Proteomes" id="UP000002743">
    <property type="component" value="Chromosome"/>
</dbReference>
<reference evidence="11 12" key="2">
    <citation type="journal article" date="2011" name="J. Bacteriol.">
        <title>Genomes of three methylotrophs from a single niche uncover genetic and metabolic divergence of Methylophilaceae.</title>
        <authorList>
            <person name="Lapidus A."/>
            <person name="Clum A."/>
            <person name="Labutti K."/>
            <person name="Kaluzhnaya M.G."/>
            <person name="Lim S."/>
            <person name="Beck D.A."/>
            <person name="Glavina Del Rio T."/>
            <person name="Nolan M."/>
            <person name="Mavromatis K."/>
            <person name="Huntemann M."/>
            <person name="Lucas S."/>
            <person name="Lidstrom M.E."/>
            <person name="Ivanova N."/>
            <person name="Chistoserdova L."/>
        </authorList>
    </citation>
    <scope>NUCLEOTIDE SEQUENCE [LARGE SCALE GENOMIC DNA]</scope>
    <source>
        <strain evidence="11 12">SIP3-4</strain>
    </source>
</reference>
<dbReference type="PRINTS" id="PR00992">
    <property type="entry name" value="ALARACEMASE"/>
</dbReference>
<dbReference type="OrthoDB" id="9813814at2"/>
<dbReference type="GO" id="GO:0030632">
    <property type="term" value="P:D-alanine biosynthetic process"/>
    <property type="evidence" value="ECO:0007669"/>
    <property type="project" value="UniProtKB-UniRule"/>
</dbReference>
<evidence type="ECO:0000256" key="9">
    <source>
        <dbReference type="PIRSR" id="PIRSR600821-52"/>
    </source>
</evidence>
<dbReference type="FunFam" id="3.20.20.10:FF:000002">
    <property type="entry name" value="Alanine racemase"/>
    <property type="match status" value="1"/>
</dbReference>
<dbReference type="CDD" id="cd06827">
    <property type="entry name" value="PLPDE_III_AR_proteobact"/>
    <property type="match status" value="1"/>
</dbReference>
<dbReference type="SUPFAM" id="SSF50621">
    <property type="entry name" value="Alanine racemase C-terminal domain-like"/>
    <property type="match status" value="1"/>
</dbReference>
<sequence length="356" mass="37431">MRPITATIHLAALQHNLRRVRDYAPHARTMAVVKANGYGHGLLNVARGLAEADGFAVLRLQEALELRAAGYQQTLLLLEGVFESTELNAAADAGVSIVVHAEHQIAMLEQASLPVPIAVFVKMNTGMNRLGFVPQAFASAVARLAACPQVSSITLMTHFATADEAPGIASALQRFEAGAAGMQYPKSLANSAAILRHPESHADWVRPGIMLYGATPVQSVTAAHFGLQAVMHLQSELIAVQTLPPGESLGYGATFVAERETRVGIVACGYADGYPRHAPGGTPIAVAGQVSKTLGRVSMDMLFVDITDIPAADIGSPVELWGATIPVDAVAEACGTVGYELLCAVTSRVNFKVVHG</sequence>
<evidence type="ECO:0000256" key="5">
    <source>
        <dbReference type="ARBA" id="ARBA00022898"/>
    </source>
</evidence>
<dbReference type="NCBIfam" id="TIGR00492">
    <property type="entry name" value="alr"/>
    <property type="match status" value="1"/>
</dbReference>
<gene>
    <name evidence="11" type="ordered locus">Msip34_1428</name>
</gene>
<feature type="active site" description="Proton acceptor; specific for D-alanine" evidence="7">
    <location>
        <position position="34"/>
    </location>
</feature>
<comment type="function">
    <text evidence="7">Catalyzes the interconversion of L-alanine and D-alanine. May also act on other amino acids.</text>
</comment>
<dbReference type="UniPathway" id="UPA00042">
    <property type="reaction ID" value="UER00497"/>
</dbReference>
<dbReference type="RefSeq" id="WP_015830124.1">
    <property type="nucleotide sequence ID" value="NC_012969.1"/>
</dbReference>
<dbReference type="InterPro" id="IPR000821">
    <property type="entry name" value="Ala_racemase"/>
</dbReference>
<keyword evidence="12" id="KW-1185">Reference proteome</keyword>
<dbReference type="STRING" id="582744.Msip34_1428"/>
<comment type="similarity">
    <text evidence="3 7">Belongs to the alanine racemase family.</text>
</comment>
<dbReference type="InterPro" id="IPR029066">
    <property type="entry name" value="PLP-binding_barrel"/>
</dbReference>
<dbReference type="PANTHER" id="PTHR30511:SF0">
    <property type="entry name" value="ALANINE RACEMASE, CATABOLIC-RELATED"/>
    <property type="match status" value="1"/>
</dbReference>
<evidence type="ECO:0000313" key="12">
    <source>
        <dbReference type="Proteomes" id="UP000002743"/>
    </source>
</evidence>
<evidence type="ECO:0000313" key="11">
    <source>
        <dbReference type="EMBL" id="ACT50673.1"/>
    </source>
</evidence>
<dbReference type="AlphaFoldDB" id="C6XDP8"/>
<dbReference type="Gene3D" id="3.20.20.10">
    <property type="entry name" value="Alanine racemase"/>
    <property type="match status" value="1"/>
</dbReference>
<dbReference type="GO" id="GO:0030170">
    <property type="term" value="F:pyridoxal phosphate binding"/>
    <property type="evidence" value="ECO:0007669"/>
    <property type="project" value="UniProtKB-UniRule"/>
</dbReference>
<dbReference type="SMART" id="SM01005">
    <property type="entry name" value="Ala_racemase_C"/>
    <property type="match status" value="1"/>
</dbReference>
<keyword evidence="5 7" id="KW-0663">Pyridoxal phosphate</keyword>
<accession>C6XDP8</accession>
<dbReference type="InterPro" id="IPR020622">
    <property type="entry name" value="Ala_racemase_pyridoxalP-BS"/>
</dbReference>
<evidence type="ECO:0000256" key="8">
    <source>
        <dbReference type="PIRSR" id="PIRSR600821-50"/>
    </source>
</evidence>
<dbReference type="GO" id="GO:0008784">
    <property type="term" value="F:alanine racemase activity"/>
    <property type="evidence" value="ECO:0007669"/>
    <property type="project" value="UniProtKB-UniRule"/>
</dbReference>
<dbReference type="PROSITE" id="PS00395">
    <property type="entry name" value="ALANINE_RACEMASE"/>
    <property type="match status" value="1"/>
</dbReference>
<dbReference type="InterPro" id="IPR009006">
    <property type="entry name" value="Ala_racemase/Decarboxylase_C"/>
</dbReference>
<evidence type="ECO:0000256" key="4">
    <source>
        <dbReference type="ARBA" id="ARBA00013089"/>
    </source>
</evidence>
<protein>
    <recommendedName>
        <fullName evidence="4 7">Alanine racemase</fullName>
        <ecNumber evidence="4 7">5.1.1.1</ecNumber>
    </recommendedName>
</protein>
<comment type="catalytic activity">
    <reaction evidence="1 7">
        <text>L-alanine = D-alanine</text>
        <dbReference type="Rhea" id="RHEA:20249"/>
        <dbReference type="ChEBI" id="CHEBI:57416"/>
        <dbReference type="ChEBI" id="CHEBI:57972"/>
        <dbReference type="EC" id="5.1.1.1"/>
    </reaction>
</comment>
<keyword evidence="6 7" id="KW-0413">Isomerase</keyword>
<dbReference type="SUPFAM" id="SSF51419">
    <property type="entry name" value="PLP-binding barrel"/>
    <property type="match status" value="1"/>
</dbReference>
<feature type="active site" description="Proton acceptor; specific for L-alanine" evidence="7">
    <location>
        <position position="251"/>
    </location>
</feature>
<name>C6XDP8_METGS</name>
<dbReference type="EC" id="5.1.1.1" evidence="4 7"/>
<dbReference type="KEGG" id="mei:Msip34_1428"/>
<dbReference type="Pfam" id="PF00842">
    <property type="entry name" value="Ala_racemase_C"/>
    <property type="match status" value="1"/>
</dbReference>
<dbReference type="HAMAP" id="MF_01201">
    <property type="entry name" value="Ala_racemase"/>
    <property type="match status" value="1"/>
</dbReference>
<comment type="cofactor">
    <cofactor evidence="2 7 8">
        <name>pyridoxal 5'-phosphate</name>
        <dbReference type="ChEBI" id="CHEBI:597326"/>
    </cofactor>
</comment>
<feature type="modified residue" description="N6-(pyridoxal phosphate)lysine" evidence="7 8">
    <location>
        <position position="34"/>
    </location>
</feature>
<organism evidence="11 12">
    <name type="scientific">Methylovorus glucosotrophus (strain SIP3-4)</name>
    <dbReference type="NCBI Taxonomy" id="582744"/>
    <lineage>
        <taxon>Bacteria</taxon>
        <taxon>Pseudomonadati</taxon>
        <taxon>Pseudomonadota</taxon>
        <taxon>Betaproteobacteria</taxon>
        <taxon>Nitrosomonadales</taxon>
        <taxon>Methylophilaceae</taxon>
        <taxon>Methylovorus</taxon>
    </lineage>
</organism>
<comment type="pathway">
    <text evidence="7">Amino-acid biosynthesis; D-alanine biosynthesis; D-alanine from L-alanine: step 1/1.</text>
</comment>
<dbReference type="EMBL" id="CP001674">
    <property type="protein sequence ID" value="ACT50673.1"/>
    <property type="molecule type" value="Genomic_DNA"/>
</dbReference>
<evidence type="ECO:0000256" key="1">
    <source>
        <dbReference type="ARBA" id="ARBA00000316"/>
    </source>
</evidence>
<evidence type="ECO:0000259" key="10">
    <source>
        <dbReference type="SMART" id="SM01005"/>
    </source>
</evidence>
<reference evidence="12" key="1">
    <citation type="submission" date="2009-07" db="EMBL/GenBank/DDBJ databases">
        <title>Complete sequence of chromosome of Methylovorus sp. SIP3-4.</title>
        <authorList>
            <person name="Lucas S."/>
            <person name="Copeland A."/>
            <person name="Lapidus A."/>
            <person name="Glavina del Rio T."/>
            <person name="Tice H."/>
            <person name="Bruce D."/>
            <person name="Goodwin L."/>
            <person name="Pitluck S."/>
            <person name="Clum A."/>
            <person name="Larimer F."/>
            <person name="Land M."/>
            <person name="Hauser L."/>
            <person name="Kyrpides N."/>
            <person name="Mikhailova N."/>
            <person name="Kayluzhnaya M."/>
            <person name="Chistoserdova L."/>
        </authorList>
    </citation>
    <scope>NUCLEOTIDE SEQUENCE [LARGE SCALE GENOMIC DNA]</scope>
    <source>
        <strain evidence="12">SIP3-4</strain>
    </source>
</reference>
<dbReference type="Pfam" id="PF01168">
    <property type="entry name" value="Ala_racemase_N"/>
    <property type="match status" value="1"/>
</dbReference>
<dbReference type="InterPro" id="IPR011079">
    <property type="entry name" value="Ala_racemase_C"/>
</dbReference>